<dbReference type="GO" id="GO:0006189">
    <property type="term" value="P:'de novo' IMP biosynthetic process"/>
    <property type="evidence" value="ECO:0007669"/>
    <property type="project" value="UniProtKB-UniPathway"/>
</dbReference>
<feature type="domain" description="Adenylosuccinate lyase C-terminal" evidence="9">
    <location>
        <begin position="390"/>
        <end position="470"/>
    </location>
</feature>
<dbReference type="Pfam" id="PF10397">
    <property type="entry name" value="ADSL_C"/>
    <property type="match status" value="1"/>
</dbReference>
<dbReference type="GO" id="GO:0070626">
    <property type="term" value="F:(S)-2-(5-amino-1-(5-phospho-D-ribosyl)imidazole-4-carboxamido) succinate lyase (fumarate-forming) activity"/>
    <property type="evidence" value="ECO:0007669"/>
    <property type="project" value="TreeGrafter"/>
</dbReference>
<dbReference type="PANTHER" id="PTHR43172:SF1">
    <property type="entry name" value="ADENYLOSUCCINATE LYASE"/>
    <property type="match status" value="1"/>
</dbReference>
<evidence type="ECO:0000256" key="7">
    <source>
        <dbReference type="ARBA" id="ARBA00049115"/>
    </source>
</evidence>
<comment type="pathway">
    <text evidence="1">Purine metabolism; IMP biosynthesis via de novo pathway; 5-amino-1-(5-phospho-D-ribosyl)imidazole-4-carboxamide from 5-amino-1-(5-phospho-D-ribosyl)imidazole-4-carboxylate: step 2/2.</text>
</comment>
<evidence type="ECO:0000256" key="2">
    <source>
        <dbReference type="ARBA" id="ARBA00004734"/>
    </source>
</evidence>
<evidence type="ECO:0000256" key="4">
    <source>
        <dbReference type="ARBA" id="ARBA00023239"/>
    </source>
</evidence>
<accession>A0A075MWD0</accession>
<dbReference type="Proteomes" id="UP000028194">
    <property type="component" value="Chromosome"/>
</dbReference>
<protein>
    <recommendedName>
        <fullName evidence="8">Adenylosuccinate lyase</fullName>
        <ecNumber evidence="8">4.3.2.2</ecNumber>
    </recommendedName>
</protein>
<proteinExistence type="predicted"/>
<dbReference type="FunFam" id="1.20.200.10:FF:000014">
    <property type="entry name" value="3-carboxy-cis,cis-muconate cycloisomerase"/>
    <property type="match status" value="1"/>
</dbReference>
<dbReference type="InterPro" id="IPR022761">
    <property type="entry name" value="Fumarate_lyase_N"/>
</dbReference>
<dbReference type="Pfam" id="PF00206">
    <property type="entry name" value="Lyase_1"/>
    <property type="match status" value="1"/>
</dbReference>
<dbReference type="SUPFAM" id="SSF48557">
    <property type="entry name" value="L-aspartase-like"/>
    <property type="match status" value="1"/>
</dbReference>
<dbReference type="EMBL" id="CP007174">
    <property type="protein sequence ID" value="AIF84967.1"/>
    <property type="molecule type" value="Genomic_DNA"/>
</dbReference>
<sequence>MRWQVLMTCSHASSPGARFIFSAACPSFVPILPIDSGRYGSKEMRAIFSDEQRLQYQLDFEAAVAQVQARIKMVPEDAAKEIGRAAKSGKITLERVAELEAKSEHDTAAMVEAISEQVPASARPWVHYGLTSNDVVDTSTCMQMRDAFSIIEGKVAKLAQSLADRAVEFRDVPAVGRTHGQHASIISFGLKFAVWASEMARHIERIEEGKKRFLLCKTRGVVGTGSLMGDRALEVERLVAGDLGLWPVDAATQVIPRERYSEMQFLMALIGSTLDKMAIEIRNLQRTEIAEVAEPFKKGQMGSSAVPVKRNPIKSERVSSLARMLKSLVSVSMDNIPLWHERDLSNSANERFTLPMAAILLDEMLNATAKVVAELKVNKERVVANLDMTKGQIYAEFVLEALVKKGVARFDAYRDIQRVAFAAIESGEQFLDAVSKDESIGKHLSRKEIAAIFQAENHLAASGKIVDNVARLVKDITKKNE</sequence>
<dbReference type="GO" id="GO:0005829">
    <property type="term" value="C:cytosol"/>
    <property type="evidence" value="ECO:0007669"/>
    <property type="project" value="TreeGrafter"/>
</dbReference>
<dbReference type="PANTHER" id="PTHR43172">
    <property type="entry name" value="ADENYLOSUCCINATE LYASE"/>
    <property type="match status" value="1"/>
</dbReference>
<comment type="function">
    <text evidence="6">Catalyzes two reactions in de novo purine nucleotide biosynthesis. Catalyzes the breakdown of 5-aminoimidazole- (N-succinylocarboxamide) ribotide (SAICAR or 2-[5-amino-1-(5-phospho-beta-D-ribosyl)imidazole-4-carboxamido]succinate) to 5-aminoimidazole-4-carboxamide ribotide (AICAR or 5-amino-1-(5-phospho-beta-D-ribosyl)imidazole-4-carboxamide) and fumarate, and of adenylosuccinate (ADS or N(6)-(1,2-dicarboxyethyl)-AMP) to adenosine monophosphate (AMP) and fumarate.</text>
</comment>
<name>A0A075MWD0_9ARCH</name>
<dbReference type="SMART" id="SM00998">
    <property type="entry name" value="ADSL_C"/>
    <property type="match status" value="1"/>
</dbReference>
<dbReference type="GO" id="GO:0044208">
    <property type="term" value="P:'de novo' AMP biosynthetic process"/>
    <property type="evidence" value="ECO:0007669"/>
    <property type="project" value="UniProtKB-UniPathway"/>
</dbReference>
<dbReference type="HOGENOM" id="CLU_030949_0_1_2"/>
<dbReference type="AlphaFoldDB" id="A0A075MWD0"/>
<evidence type="ECO:0000313" key="10">
    <source>
        <dbReference type="EMBL" id="AIF84967.1"/>
    </source>
</evidence>
<dbReference type="Gene3D" id="1.10.40.30">
    <property type="entry name" value="Fumarase/aspartase (C-terminal domain)"/>
    <property type="match status" value="1"/>
</dbReference>
<dbReference type="KEGG" id="nev:NTE_02931"/>
<dbReference type="InterPro" id="IPR008948">
    <property type="entry name" value="L-Aspartase-like"/>
</dbReference>
<dbReference type="NCBIfam" id="TIGR00928">
    <property type="entry name" value="purB"/>
    <property type="match status" value="1"/>
</dbReference>
<evidence type="ECO:0000313" key="11">
    <source>
        <dbReference type="Proteomes" id="UP000028194"/>
    </source>
</evidence>
<comment type="catalytic activity">
    <reaction evidence="7">
        <text>N(6)-(1,2-dicarboxyethyl)-AMP = fumarate + AMP</text>
        <dbReference type="Rhea" id="RHEA:16853"/>
        <dbReference type="ChEBI" id="CHEBI:29806"/>
        <dbReference type="ChEBI" id="CHEBI:57567"/>
        <dbReference type="ChEBI" id="CHEBI:456215"/>
        <dbReference type="EC" id="4.3.2.2"/>
    </reaction>
    <physiologicalReaction direction="left-to-right" evidence="7">
        <dbReference type="Rhea" id="RHEA:16854"/>
    </physiologicalReaction>
</comment>
<dbReference type="PRINTS" id="PR00149">
    <property type="entry name" value="FUMRATELYASE"/>
</dbReference>
<keyword evidence="4 10" id="KW-0456">Lyase</keyword>
<keyword evidence="11" id="KW-1185">Reference proteome</keyword>
<evidence type="ECO:0000256" key="6">
    <source>
        <dbReference type="ARBA" id="ARBA00025012"/>
    </source>
</evidence>
<dbReference type="UniPathway" id="UPA00075">
    <property type="reaction ID" value="UER00336"/>
</dbReference>
<gene>
    <name evidence="10" type="ORF">NTE_02931</name>
</gene>
<reference evidence="10 11" key="1">
    <citation type="journal article" date="2014" name="PLoS ONE">
        <title>Genome Sequence of Candidatus Nitrososphaera evergladensis from Group I.1b Enriched from Everglades Soil Reveals Novel Genomic Features of the Ammonia-Oxidizing Archaea.</title>
        <authorList>
            <person name="Zhalnina K.V."/>
            <person name="Dias R."/>
            <person name="Leonard M.T."/>
            <person name="Dorr de Quadros P."/>
            <person name="Camargo F.A."/>
            <person name="Drew J.C."/>
            <person name="Farmerie W.G."/>
            <person name="Daroub S.H."/>
            <person name="Triplett E.W."/>
        </authorList>
    </citation>
    <scope>NUCLEOTIDE SEQUENCE [LARGE SCALE GENOMIC DNA]</scope>
    <source>
        <strain evidence="10 11">SR1</strain>
    </source>
</reference>
<evidence type="ECO:0000256" key="8">
    <source>
        <dbReference type="NCBIfam" id="TIGR00928"/>
    </source>
</evidence>
<dbReference type="GO" id="GO:0004018">
    <property type="term" value="F:N6-(1,2-dicarboxyethyl)AMP AMP-lyase (fumarate-forming) activity"/>
    <property type="evidence" value="ECO:0007669"/>
    <property type="project" value="UniProtKB-UniRule"/>
</dbReference>
<dbReference type="CDD" id="cd01360">
    <property type="entry name" value="Adenylsuccinate_lyase_1"/>
    <property type="match status" value="1"/>
</dbReference>
<comment type="subunit">
    <text evidence="3">Homotetramer. Residues from neighboring subunits contribute catalytic and substrate-binding residues to each active site.</text>
</comment>
<dbReference type="STRING" id="1459636.NTE_02931"/>
<dbReference type="InterPro" id="IPR000362">
    <property type="entry name" value="Fumarate_lyase_fam"/>
</dbReference>
<dbReference type="UniPathway" id="UPA00074">
    <property type="reaction ID" value="UER00132"/>
</dbReference>
<dbReference type="eggNOG" id="arCOG01747">
    <property type="taxonomic scope" value="Archaea"/>
</dbReference>
<comment type="pathway">
    <text evidence="2">Purine metabolism; AMP biosynthesis via de novo pathway; AMP from IMP: step 2/2.</text>
</comment>
<evidence type="ECO:0000256" key="5">
    <source>
        <dbReference type="ARBA" id="ARBA00024477"/>
    </source>
</evidence>
<evidence type="ECO:0000259" key="9">
    <source>
        <dbReference type="SMART" id="SM00998"/>
    </source>
</evidence>
<dbReference type="PRINTS" id="PR00145">
    <property type="entry name" value="ARGSUCLYASE"/>
</dbReference>
<dbReference type="EC" id="4.3.2.2" evidence="8"/>
<dbReference type="InterPro" id="IPR004769">
    <property type="entry name" value="Pur_lyase"/>
</dbReference>
<evidence type="ECO:0000256" key="1">
    <source>
        <dbReference type="ARBA" id="ARBA00004706"/>
    </source>
</evidence>
<comment type="catalytic activity">
    <reaction evidence="5">
        <text>(2S)-2-[5-amino-1-(5-phospho-beta-D-ribosyl)imidazole-4-carboxamido]succinate = 5-amino-1-(5-phospho-beta-D-ribosyl)imidazole-4-carboxamide + fumarate</text>
        <dbReference type="Rhea" id="RHEA:23920"/>
        <dbReference type="ChEBI" id="CHEBI:29806"/>
        <dbReference type="ChEBI" id="CHEBI:58443"/>
        <dbReference type="ChEBI" id="CHEBI:58475"/>
        <dbReference type="EC" id="4.3.2.2"/>
    </reaction>
    <physiologicalReaction direction="left-to-right" evidence="5">
        <dbReference type="Rhea" id="RHEA:23921"/>
    </physiologicalReaction>
</comment>
<dbReference type="InterPro" id="IPR019468">
    <property type="entry name" value="AdenyloSucc_lyase_C"/>
</dbReference>
<organism evidence="10 11">
    <name type="scientific">Candidatus Nitrososphaera evergladensis SR1</name>
    <dbReference type="NCBI Taxonomy" id="1459636"/>
    <lineage>
        <taxon>Archaea</taxon>
        <taxon>Nitrososphaerota</taxon>
        <taxon>Nitrososphaeria</taxon>
        <taxon>Nitrososphaerales</taxon>
        <taxon>Nitrososphaeraceae</taxon>
        <taxon>Nitrososphaera</taxon>
    </lineage>
</organism>
<dbReference type="Gene3D" id="1.20.200.10">
    <property type="entry name" value="Fumarase/aspartase (Central domain)"/>
    <property type="match status" value="1"/>
</dbReference>
<evidence type="ECO:0000256" key="3">
    <source>
        <dbReference type="ARBA" id="ARBA00011668"/>
    </source>
</evidence>